<dbReference type="AlphaFoldDB" id="H2E3N5"/>
<evidence type="ECO:0000313" key="2">
    <source>
        <dbReference type="EMBL" id="AEX88797.1"/>
    </source>
</evidence>
<organism evidence="2">
    <name type="scientific">Afrarchaea woodae</name>
    <dbReference type="NCBI Taxonomy" id="1090234"/>
    <lineage>
        <taxon>Eukaryota</taxon>
        <taxon>Metazoa</taxon>
        <taxon>Ecdysozoa</taxon>
        <taxon>Arthropoda</taxon>
        <taxon>Chelicerata</taxon>
        <taxon>Arachnida</taxon>
        <taxon>Araneae</taxon>
        <taxon>Araneomorphae</taxon>
        <taxon>Entelegynae</taxon>
        <taxon>Palpimanoidea</taxon>
        <taxon>Archaeidae</taxon>
        <taxon>Afrarchaea</taxon>
    </lineage>
</organism>
<gene>
    <name evidence="2" type="primary">ATP8</name>
</gene>
<protein>
    <submittedName>
        <fullName evidence="2">ATP synthase F0 subunit 8</fullName>
    </submittedName>
</protein>
<dbReference type="EMBL" id="JN715998">
    <property type="protein sequence ID" value="AEX88797.1"/>
    <property type="molecule type" value="Genomic_DNA"/>
</dbReference>
<proteinExistence type="predicted"/>
<feature type="transmembrane region" description="Helical" evidence="1">
    <location>
        <begin position="6"/>
        <end position="28"/>
    </location>
</feature>
<keyword evidence="1" id="KW-0472">Membrane</keyword>
<geneLocation type="mitochondrion" evidence="2"/>
<keyword evidence="1" id="KW-1133">Transmembrane helix</keyword>
<name>H2E3N5_9ARAC</name>
<evidence type="ECO:0000256" key="1">
    <source>
        <dbReference type="SAM" id="Phobius"/>
    </source>
</evidence>
<reference evidence="2" key="1">
    <citation type="journal article" date="2012" name="Mol. Phylogenet. Evol.">
        <title>Phylogeny and historical biogeography of ancient assassin spiders (Araneae: Archaeidae) in the Australian mesic zone: Evidence for Miocene speciation within Tertiary refugia.</title>
        <authorList>
            <person name="Rix M.G."/>
            <person name="Harvey M.S."/>
        </authorList>
    </citation>
    <scope>NUCLEOTIDE SEQUENCE</scope>
</reference>
<keyword evidence="2" id="KW-0496">Mitochondrion</keyword>
<keyword evidence="1" id="KW-0812">Transmembrane</keyword>
<accession>H2E3N5</accession>
<sequence>MPQLSPLSWVLSTMMVGCLFCMLIFMFYSEYKAESKVLQFEVSEMSWFW</sequence>